<evidence type="ECO:0000313" key="3">
    <source>
        <dbReference type="Proteomes" id="UP000281564"/>
    </source>
</evidence>
<name>A0A3A6QAG6_9EURY</name>
<sequence>MPLESVPATNTPSPTPLSTHNELELTTALDRTPDRVGEITATVTAEIPSQFTELTLELPAGAQVVATSGFTRTADGDVAWDSNSNPATVTYRIDATVRSGADQPGAEGSYRFADTANWSLVQIPSVGDISGRIVGDDPEIVRKTTVAGPGVAGDRIAFLGPSEQRTQTAHGQRFTLVVPEAADLKAEPREIFESVTAASDRLRVGARDDEVLMIAAPTGDIEWAVRGIQTGDSDFWVRADEPLDTPANNWVHEYVHTRQDYSAAADARWITEATATYYAALLTLEADRVEFDRFQRFLAQGEDEPQASAVMTDPDTWENFANYRKGSLVAGDLDRRIRVATDGEASLDTVIRAINSHEGELTARDVSGYIDRIAGEGVASETDAATTATTVGDMWGSDAHVAAFGGEPARFAFRFADDTPLSVNGTSRPLPAAGENLTVAVNETVSVGVTVENVGGTTGDYQLPFNVGDYETTQTGRLSPGETTTHRFDQRFTESGSYRIAVGGEEIRVTATENATTTRPPINVPTQIEVPGFGVAVAVSALLLVTRIWLQRSG</sequence>
<accession>A0A3A6QAG6</accession>
<feature type="region of interest" description="Disordered" evidence="1">
    <location>
        <begin position="1"/>
        <end position="21"/>
    </location>
</feature>
<proteinExistence type="predicted"/>
<dbReference type="EMBL" id="QMDW01000008">
    <property type="protein sequence ID" value="RJX49942.1"/>
    <property type="molecule type" value="Genomic_DNA"/>
</dbReference>
<evidence type="ECO:0000313" key="2">
    <source>
        <dbReference type="EMBL" id="RJX49942.1"/>
    </source>
</evidence>
<reference evidence="2 3" key="1">
    <citation type="submission" date="2018-06" db="EMBL/GenBank/DDBJ databases">
        <title>Halonotius sp. F13-13 a new haloarchaeeon isolated from a solar saltern from Isla Cristina, Huelva, Spain.</title>
        <authorList>
            <person name="Duran-Viseras A."/>
            <person name="Sanchez-Porro C."/>
            <person name="Ventosa A."/>
        </authorList>
    </citation>
    <scope>NUCLEOTIDE SEQUENCE [LARGE SCALE GENOMIC DNA]</scope>
    <source>
        <strain evidence="2 3">CECT 7525</strain>
    </source>
</reference>
<gene>
    <name evidence="2" type="ORF">DP106_07480</name>
</gene>
<dbReference type="Gene3D" id="1.10.390.10">
    <property type="entry name" value="Neutral Protease Domain 2"/>
    <property type="match status" value="1"/>
</dbReference>
<feature type="compositionally biased region" description="Polar residues" evidence="1">
    <location>
        <begin position="7"/>
        <end position="20"/>
    </location>
</feature>
<dbReference type="AlphaFoldDB" id="A0A3A6QAG6"/>
<organism evidence="2 3">
    <name type="scientific">Halonotius pteroides</name>
    <dbReference type="NCBI Taxonomy" id="268735"/>
    <lineage>
        <taxon>Archaea</taxon>
        <taxon>Methanobacteriati</taxon>
        <taxon>Methanobacteriota</taxon>
        <taxon>Stenosarchaea group</taxon>
        <taxon>Halobacteria</taxon>
        <taxon>Halobacteriales</taxon>
        <taxon>Haloferacaceae</taxon>
        <taxon>Halonotius</taxon>
    </lineage>
</organism>
<keyword evidence="3" id="KW-1185">Reference proteome</keyword>
<evidence type="ECO:0000256" key="1">
    <source>
        <dbReference type="SAM" id="MobiDB-lite"/>
    </source>
</evidence>
<dbReference type="InterPro" id="IPR027268">
    <property type="entry name" value="Peptidase_M4/M1_CTD_sf"/>
</dbReference>
<comment type="caution">
    <text evidence="2">The sequence shown here is derived from an EMBL/GenBank/DDBJ whole genome shotgun (WGS) entry which is preliminary data.</text>
</comment>
<protein>
    <recommendedName>
        <fullName evidence="4">CARDB domain-containing protein</fullName>
    </recommendedName>
</protein>
<dbReference type="Proteomes" id="UP000281564">
    <property type="component" value="Unassembled WGS sequence"/>
</dbReference>
<evidence type="ECO:0008006" key="4">
    <source>
        <dbReference type="Google" id="ProtNLM"/>
    </source>
</evidence>